<dbReference type="GO" id="GO:0005829">
    <property type="term" value="C:cytosol"/>
    <property type="evidence" value="ECO:0007669"/>
    <property type="project" value="TreeGrafter"/>
</dbReference>
<comment type="caution">
    <text evidence="30">The sequence shown here is derived from an EMBL/GenBank/DDBJ whole genome shotgun (WGS) entry which is preliminary data.</text>
</comment>
<dbReference type="PANTHER" id="PTHR24353">
    <property type="entry name" value="CYCLIC NUCLEOTIDE-DEPENDENT PROTEIN KINASE"/>
    <property type="match status" value="1"/>
</dbReference>
<keyword evidence="10" id="KW-0963">Cytoplasm</keyword>
<organism evidence="30 31">
    <name type="scientific">Balaenoptera physalus</name>
    <name type="common">Fin whale</name>
    <name type="synonym">Balaena physalus</name>
    <dbReference type="NCBI Taxonomy" id="9770"/>
    <lineage>
        <taxon>Eukaryota</taxon>
        <taxon>Metazoa</taxon>
        <taxon>Chordata</taxon>
        <taxon>Craniata</taxon>
        <taxon>Vertebrata</taxon>
        <taxon>Euteleostomi</taxon>
        <taxon>Mammalia</taxon>
        <taxon>Eutheria</taxon>
        <taxon>Laurasiatheria</taxon>
        <taxon>Artiodactyla</taxon>
        <taxon>Whippomorpha</taxon>
        <taxon>Cetacea</taxon>
        <taxon>Mysticeti</taxon>
        <taxon>Balaenopteridae</taxon>
        <taxon>Balaenoptera</taxon>
    </lineage>
</organism>
<evidence type="ECO:0000256" key="11">
    <source>
        <dbReference type="ARBA" id="ARBA00022527"/>
    </source>
</evidence>
<keyword evidence="14" id="KW-0519">Myristate</keyword>
<feature type="non-terminal residue" evidence="30">
    <location>
        <position position="1"/>
    </location>
</feature>
<keyword evidence="12" id="KW-0597">Phosphoprotein</keyword>
<dbReference type="PROSITE" id="PS00108">
    <property type="entry name" value="PROTEIN_KINASE_ST"/>
    <property type="match status" value="1"/>
</dbReference>
<evidence type="ECO:0000256" key="3">
    <source>
        <dbReference type="ARBA" id="ARBA00004236"/>
    </source>
</evidence>
<dbReference type="PROSITE" id="PS51285">
    <property type="entry name" value="AGC_KINASE_CTER"/>
    <property type="match status" value="1"/>
</dbReference>
<dbReference type="InterPro" id="IPR008271">
    <property type="entry name" value="Ser/Thr_kinase_AS"/>
</dbReference>
<dbReference type="GO" id="GO:0005739">
    <property type="term" value="C:mitochondrion"/>
    <property type="evidence" value="ECO:0007669"/>
    <property type="project" value="UniProtKB-SubCell"/>
</dbReference>
<dbReference type="AlphaFoldDB" id="A0A643CCG3"/>
<evidence type="ECO:0000256" key="12">
    <source>
        <dbReference type="ARBA" id="ARBA00022553"/>
    </source>
</evidence>
<evidence type="ECO:0000256" key="27">
    <source>
        <dbReference type="SAM" id="MobiDB-lite"/>
    </source>
</evidence>
<evidence type="ECO:0000256" key="25">
    <source>
        <dbReference type="PROSITE-ProRule" id="PRU10141"/>
    </source>
</evidence>
<dbReference type="OrthoDB" id="63267at2759"/>
<dbReference type="PROSITE" id="PS00107">
    <property type="entry name" value="PROTEIN_KINASE_ATP"/>
    <property type="match status" value="1"/>
</dbReference>
<dbReference type="FunFam" id="3.30.200.20:FF:000005">
    <property type="entry name" value="cAMP-dependent protein kinase catalytic subunit"/>
    <property type="match status" value="1"/>
</dbReference>
<dbReference type="InterPro" id="IPR017441">
    <property type="entry name" value="Protein_kinase_ATP_BS"/>
</dbReference>
<keyword evidence="11 26" id="KW-0723">Serine/threonine-protein kinase</keyword>
<dbReference type="Proteomes" id="UP000437017">
    <property type="component" value="Unassembled WGS sequence"/>
</dbReference>
<keyword evidence="19" id="KW-0472">Membrane</keyword>
<evidence type="ECO:0000256" key="17">
    <source>
        <dbReference type="ARBA" id="ARBA00022840"/>
    </source>
</evidence>
<evidence type="ECO:0000256" key="15">
    <source>
        <dbReference type="ARBA" id="ARBA00022741"/>
    </source>
</evidence>
<evidence type="ECO:0000256" key="9">
    <source>
        <dbReference type="ARBA" id="ARBA00022475"/>
    </source>
</evidence>
<keyword evidence="17 25" id="KW-0067">ATP-binding</keyword>
<dbReference type="GO" id="GO:0005886">
    <property type="term" value="C:plasma membrane"/>
    <property type="evidence" value="ECO:0007669"/>
    <property type="project" value="UniProtKB-SubCell"/>
</dbReference>
<keyword evidence="31" id="KW-1185">Reference proteome</keyword>
<reference evidence="30 31" key="1">
    <citation type="journal article" date="2019" name="PLoS ONE">
        <title>Genomic analyses reveal an absence of contemporary introgressive admixture between fin whales and blue whales, despite known hybrids.</title>
        <authorList>
            <person name="Westbury M.V."/>
            <person name="Petersen B."/>
            <person name="Lorenzen E.D."/>
        </authorList>
    </citation>
    <scope>NUCLEOTIDE SEQUENCE [LARGE SCALE GENOMIC DNA]</scope>
    <source>
        <strain evidence="30">FinWhale-01</strain>
    </source>
</reference>
<evidence type="ECO:0000256" key="8">
    <source>
        <dbReference type="ARBA" id="ARBA00020608"/>
    </source>
</evidence>
<gene>
    <name evidence="30" type="ORF">E2I00_014531</name>
</gene>
<dbReference type="Gene3D" id="3.30.200.20">
    <property type="entry name" value="Phosphorylase Kinase, domain 1"/>
    <property type="match status" value="2"/>
</dbReference>
<dbReference type="GO" id="GO:0005634">
    <property type="term" value="C:nucleus"/>
    <property type="evidence" value="ECO:0007669"/>
    <property type="project" value="UniProtKB-SubCell"/>
</dbReference>
<keyword evidence="15 25" id="KW-0547">Nucleotide-binding</keyword>
<feature type="domain" description="AGC-kinase C-terminal" evidence="29">
    <location>
        <begin position="337"/>
        <end position="389"/>
    </location>
</feature>
<dbReference type="EMBL" id="SGJD01001864">
    <property type="protein sequence ID" value="KAB0397909.1"/>
    <property type="molecule type" value="Genomic_DNA"/>
</dbReference>
<feature type="domain" description="Protein kinase" evidence="28">
    <location>
        <begin position="103"/>
        <end position="336"/>
    </location>
</feature>
<dbReference type="Gene3D" id="1.10.510.10">
    <property type="entry name" value="Transferase(Phosphotransferase) domain 1"/>
    <property type="match status" value="2"/>
</dbReference>
<dbReference type="SMART" id="SM00133">
    <property type="entry name" value="S_TK_X"/>
    <property type="match status" value="1"/>
</dbReference>
<dbReference type="EC" id="2.7.11.11" evidence="7"/>
<feature type="binding site" evidence="25">
    <location>
        <position position="132"/>
    </location>
    <ligand>
        <name>ATP</name>
        <dbReference type="ChEBI" id="CHEBI:30616"/>
    </ligand>
</feature>
<keyword evidence="20" id="KW-0114">cAMP</keyword>
<dbReference type="SUPFAM" id="SSF56112">
    <property type="entry name" value="Protein kinase-like (PK-like)"/>
    <property type="match status" value="1"/>
</dbReference>
<keyword evidence="21" id="KW-0539">Nucleus</keyword>
<evidence type="ECO:0000256" key="6">
    <source>
        <dbReference type="ARBA" id="ARBA00007115"/>
    </source>
</evidence>
<dbReference type="CDD" id="cd14209">
    <property type="entry name" value="STKc_PKA"/>
    <property type="match status" value="1"/>
</dbReference>
<evidence type="ECO:0000259" key="29">
    <source>
        <dbReference type="PROSITE" id="PS51285"/>
    </source>
</evidence>
<evidence type="ECO:0000256" key="1">
    <source>
        <dbReference type="ARBA" id="ARBA00004123"/>
    </source>
</evidence>
<sequence>ACRGQASGEASLERALERGPLHWQRWEWSQLGAKATAEPPKGACYPSPRGLHPGPASPEKGPEEQPNPEAINTSAGVVPGPGMSFLAKAKEDFLKKWENPAQFERIKTLGTGSFGRVMLVKHKESGNHFAMKILDKQKVVKLKQIEHTLNEKRILQAVNFPFLVKLEFSFKDNSNLYMIMEYVPGGEMFSHLRRIGRFSEPHARFYAAQIVLTFEYLHSLDLIYRDLKPENLLIDQQGYIQVPTGLGEGQPQGYNKAVDWWALGVLIYEMAAGYPPFFADQPIQIYEKIVSGKVRFPSHFSSDLKDLLRNLLQVDLTKRFGNLKNGVNDIKNHKWFATTDWIAIYQRKVEAPFIPKFKGPGDTSNFDDYEEEEIRVSINEKCGKEFSEF</sequence>
<comment type="catalytic activity">
    <reaction evidence="23">
        <text>L-threonyl-[protein] + ATP = O-phospho-L-threonyl-[protein] + ADP + H(+)</text>
        <dbReference type="Rhea" id="RHEA:46608"/>
        <dbReference type="Rhea" id="RHEA-COMP:11060"/>
        <dbReference type="Rhea" id="RHEA-COMP:11605"/>
        <dbReference type="ChEBI" id="CHEBI:15378"/>
        <dbReference type="ChEBI" id="CHEBI:30013"/>
        <dbReference type="ChEBI" id="CHEBI:30616"/>
        <dbReference type="ChEBI" id="CHEBI:61977"/>
        <dbReference type="ChEBI" id="CHEBI:456216"/>
        <dbReference type="EC" id="2.7.11.11"/>
    </reaction>
</comment>
<evidence type="ECO:0000256" key="14">
    <source>
        <dbReference type="ARBA" id="ARBA00022707"/>
    </source>
</evidence>
<evidence type="ECO:0000313" key="31">
    <source>
        <dbReference type="Proteomes" id="UP000437017"/>
    </source>
</evidence>
<evidence type="ECO:0000256" key="13">
    <source>
        <dbReference type="ARBA" id="ARBA00022679"/>
    </source>
</evidence>
<dbReference type="GO" id="GO:0005952">
    <property type="term" value="C:cAMP-dependent protein kinase complex"/>
    <property type="evidence" value="ECO:0007669"/>
    <property type="project" value="TreeGrafter"/>
</dbReference>
<comment type="catalytic activity">
    <reaction evidence="24">
        <text>L-seryl-[protein] + ATP = O-phospho-L-seryl-[protein] + ADP + H(+)</text>
        <dbReference type="Rhea" id="RHEA:17989"/>
        <dbReference type="Rhea" id="RHEA-COMP:9863"/>
        <dbReference type="Rhea" id="RHEA-COMP:11604"/>
        <dbReference type="ChEBI" id="CHEBI:15378"/>
        <dbReference type="ChEBI" id="CHEBI:29999"/>
        <dbReference type="ChEBI" id="CHEBI:30616"/>
        <dbReference type="ChEBI" id="CHEBI:83421"/>
        <dbReference type="ChEBI" id="CHEBI:456216"/>
        <dbReference type="EC" id="2.7.11.11"/>
    </reaction>
</comment>
<keyword evidence="9" id="KW-1003">Cell membrane</keyword>
<dbReference type="PANTHER" id="PTHR24353:SF82">
    <property type="entry name" value="CAMP-DEPENDENT PROTEIN KINASE CATALYTIC SUBUNIT ALPHA"/>
    <property type="match status" value="1"/>
</dbReference>
<dbReference type="GO" id="GO:0004691">
    <property type="term" value="F:cAMP-dependent protein kinase activity"/>
    <property type="evidence" value="ECO:0007669"/>
    <property type="project" value="UniProtKB-EC"/>
</dbReference>
<dbReference type="Pfam" id="PF00069">
    <property type="entry name" value="Pkinase"/>
    <property type="match status" value="2"/>
</dbReference>
<proteinExistence type="inferred from homology"/>
<evidence type="ECO:0000256" key="16">
    <source>
        <dbReference type="ARBA" id="ARBA00022777"/>
    </source>
</evidence>
<evidence type="ECO:0000256" key="22">
    <source>
        <dbReference type="ARBA" id="ARBA00023288"/>
    </source>
</evidence>
<evidence type="ECO:0000256" key="7">
    <source>
        <dbReference type="ARBA" id="ARBA00012444"/>
    </source>
</evidence>
<comment type="similarity">
    <text evidence="6">Belongs to the protein kinase superfamily. AGC Ser/Thr protein kinase family. cAMP subfamily.</text>
</comment>
<evidence type="ECO:0000256" key="19">
    <source>
        <dbReference type="ARBA" id="ARBA00023136"/>
    </source>
</evidence>
<evidence type="ECO:0000313" key="30">
    <source>
        <dbReference type="EMBL" id="KAB0397909.1"/>
    </source>
</evidence>
<keyword evidence="13" id="KW-0808">Transferase</keyword>
<evidence type="ECO:0000256" key="4">
    <source>
        <dbReference type="ARBA" id="ARBA00004496"/>
    </source>
</evidence>
<feature type="region of interest" description="Disordered" evidence="27">
    <location>
        <begin position="32"/>
        <end position="71"/>
    </location>
</feature>
<keyword evidence="22" id="KW-0449">Lipoprotein</keyword>
<dbReference type="InterPro" id="IPR011009">
    <property type="entry name" value="Kinase-like_dom_sf"/>
</dbReference>
<accession>A0A643CCG3</accession>
<name>A0A643CCG3_BALPH</name>
<keyword evidence="18" id="KW-0496">Mitochondrion</keyword>
<dbReference type="InterPro" id="IPR044109">
    <property type="entry name" value="STKc_PKA"/>
</dbReference>
<dbReference type="GO" id="GO:0034237">
    <property type="term" value="F:protein kinase A regulatory subunit binding"/>
    <property type="evidence" value="ECO:0007669"/>
    <property type="project" value="TreeGrafter"/>
</dbReference>
<evidence type="ECO:0000256" key="23">
    <source>
        <dbReference type="ARBA" id="ARBA00047292"/>
    </source>
</evidence>
<dbReference type="GO" id="GO:0005524">
    <property type="term" value="F:ATP binding"/>
    <property type="evidence" value="ECO:0007669"/>
    <property type="project" value="UniProtKB-UniRule"/>
</dbReference>
<dbReference type="InterPro" id="IPR000719">
    <property type="entry name" value="Prot_kinase_dom"/>
</dbReference>
<evidence type="ECO:0000256" key="24">
    <source>
        <dbReference type="ARBA" id="ARBA00047454"/>
    </source>
</evidence>
<evidence type="ECO:0000256" key="21">
    <source>
        <dbReference type="ARBA" id="ARBA00023242"/>
    </source>
</evidence>
<evidence type="ECO:0000256" key="20">
    <source>
        <dbReference type="ARBA" id="ARBA00023149"/>
    </source>
</evidence>
<dbReference type="InterPro" id="IPR000961">
    <property type="entry name" value="AGC-kinase_C"/>
</dbReference>
<dbReference type="FunFam" id="1.10.510.10:FF:001461">
    <property type="entry name" value="PRKACB isoform 6"/>
    <property type="match status" value="1"/>
</dbReference>
<evidence type="ECO:0000256" key="26">
    <source>
        <dbReference type="RuleBase" id="RU000304"/>
    </source>
</evidence>
<keyword evidence="16" id="KW-0418">Kinase</keyword>
<dbReference type="SMART" id="SM00220">
    <property type="entry name" value="S_TKc"/>
    <property type="match status" value="1"/>
</dbReference>
<dbReference type="PROSITE" id="PS50011">
    <property type="entry name" value="PROTEIN_KINASE_DOM"/>
    <property type="match status" value="1"/>
</dbReference>
<evidence type="ECO:0000259" key="28">
    <source>
        <dbReference type="PROSITE" id="PS50011"/>
    </source>
</evidence>
<evidence type="ECO:0000256" key="2">
    <source>
        <dbReference type="ARBA" id="ARBA00004173"/>
    </source>
</evidence>
<evidence type="ECO:0000256" key="18">
    <source>
        <dbReference type="ARBA" id="ARBA00023128"/>
    </source>
</evidence>
<protein>
    <recommendedName>
        <fullName evidence="8">cAMP-dependent protein kinase catalytic subunit alpha</fullName>
        <ecNumber evidence="7">2.7.11.11</ecNumber>
    </recommendedName>
</protein>
<evidence type="ECO:0000256" key="5">
    <source>
        <dbReference type="ARBA" id="ARBA00004635"/>
    </source>
</evidence>
<evidence type="ECO:0000256" key="10">
    <source>
        <dbReference type="ARBA" id="ARBA00022490"/>
    </source>
</evidence>
<comment type="subcellular location">
    <subcellularLocation>
        <location evidence="3">Cell membrane</location>
    </subcellularLocation>
    <subcellularLocation>
        <location evidence="4">Cytoplasm</location>
    </subcellularLocation>
    <subcellularLocation>
        <location evidence="5">Membrane</location>
        <topology evidence="5">Lipid-anchor</topology>
    </subcellularLocation>
    <subcellularLocation>
        <location evidence="2">Mitochondrion</location>
    </subcellularLocation>
    <subcellularLocation>
        <location evidence="1">Nucleus</location>
    </subcellularLocation>
</comment>